<name>A0A5N5JVM1_9ROSI</name>
<organism evidence="1 2">
    <name type="scientific">Salix brachista</name>
    <dbReference type="NCBI Taxonomy" id="2182728"/>
    <lineage>
        <taxon>Eukaryota</taxon>
        <taxon>Viridiplantae</taxon>
        <taxon>Streptophyta</taxon>
        <taxon>Embryophyta</taxon>
        <taxon>Tracheophyta</taxon>
        <taxon>Spermatophyta</taxon>
        <taxon>Magnoliopsida</taxon>
        <taxon>eudicotyledons</taxon>
        <taxon>Gunneridae</taxon>
        <taxon>Pentapetalae</taxon>
        <taxon>rosids</taxon>
        <taxon>fabids</taxon>
        <taxon>Malpighiales</taxon>
        <taxon>Salicaceae</taxon>
        <taxon>Saliceae</taxon>
        <taxon>Salix</taxon>
    </lineage>
</organism>
<reference evidence="2" key="1">
    <citation type="journal article" date="2019" name="Gigascience">
        <title>De novo genome assembly of the endangered Acer yangbiense, a plant species with extremely small populations endemic to Yunnan Province, China.</title>
        <authorList>
            <person name="Yang J."/>
            <person name="Wariss H.M."/>
            <person name="Tao L."/>
            <person name="Zhang R."/>
            <person name="Yun Q."/>
            <person name="Hollingsworth P."/>
            <person name="Dao Z."/>
            <person name="Luo G."/>
            <person name="Guo H."/>
            <person name="Ma Y."/>
            <person name="Sun W."/>
        </authorList>
    </citation>
    <scope>NUCLEOTIDE SEQUENCE [LARGE SCALE GENOMIC DNA]</scope>
    <source>
        <strain evidence="2">cv. br00</strain>
    </source>
</reference>
<gene>
    <name evidence="1" type="ORF">DKX38_025992</name>
</gene>
<proteinExistence type="predicted"/>
<dbReference type="AlphaFoldDB" id="A0A5N5JVM1"/>
<dbReference type="Proteomes" id="UP000326939">
    <property type="component" value="Chromosome 16"/>
</dbReference>
<dbReference type="EMBL" id="VDCV01000016">
    <property type="protein sequence ID" value="KAB5521673.1"/>
    <property type="molecule type" value="Genomic_DNA"/>
</dbReference>
<protein>
    <submittedName>
        <fullName evidence="1">Uncharacterized protein</fullName>
    </submittedName>
</protein>
<accession>A0A5N5JVM1</accession>
<keyword evidence="2" id="KW-1185">Reference proteome</keyword>
<evidence type="ECO:0000313" key="1">
    <source>
        <dbReference type="EMBL" id="KAB5521673.1"/>
    </source>
</evidence>
<sequence length="94" mass="10484">MSLEVWVCKGFTELQPKLNLLKSGGSGKTGKTGKTVQNSTYRKGLQCKFGTDADLPRLDEGEGRKRSSRSVNFSCMRPCISFKDLEIIIATQFY</sequence>
<evidence type="ECO:0000313" key="2">
    <source>
        <dbReference type="Proteomes" id="UP000326939"/>
    </source>
</evidence>
<comment type="caution">
    <text evidence="1">The sequence shown here is derived from an EMBL/GenBank/DDBJ whole genome shotgun (WGS) entry which is preliminary data.</text>
</comment>